<keyword evidence="3" id="KW-0723">Serine/threonine-protein kinase</keyword>
<dbReference type="GO" id="GO:0005737">
    <property type="term" value="C:cytoplasm"/>
    <property type="evidence" value="ECO:0000318"/>
    <property type="project" value="GO_Central"/>
</dbReference>
<keyword evidence="5 10" id="KW-0547">Nucleotide-binding</keyword>
<dbReference type="OrthoDB" id="1738954at2759"/>
<protein>
    <recommendedName>
        <fullName evidence="2">non-specific serine/threonine protein kinase</fullName>
        <ecNumber evidence="2">2.7.11.1</ecNumber>
    </recommendedName>
</protein>
<comment type="similarity">
    <text evidence="1">Belongs to the protein kinase superfamily. CAMK Ser/Thr protein kinase family. CaMK subfamily.</text>
</comment>
<dbReference type="RefSeq" id="XP_009028519.1">
    <property type="nucleotide sequence ID" value="XM_009030271.1"/>
</dbReference>
<dbReference type="PANTHER" id="PTHR24347">
    <property type="entry name" value="SERINE/THREONINE-PROTEIN KINASE"/>
    <property type="match status" value="1"/>
</dbReference>
<dbReference type="PROSITE" id="PS50011">
    <property type="entry name" value="PROTEIN_KINASE_DOM"/>
    <property type="match status" value="1"/>
</dbReference>
<dbReference type="GO" id="GO:0034504">
    <property type="term" value="P:protein localization to nucleus"/>
    <property type="evidence" value="ECO:0000318"/>
    <property type="project" value="GO_Central"/>
</dbReference>
<dbReference type="FunFam" id="1.10.510.10:FF:000571">
    <property type="entry name" value="Maternal embryonic leucine zipper kinase"/>
    <property type="match status" value="1"/>
</dbReference>
<evidence type="ECO:0000313" key="16">
    <source>
        <dbReference type="Proteomes" id="UP000015101"/>
    </source>
</evidence>
<evidence type="ECO:0000256" key="11">
    <source>
        <dbReference type="SAM" id="MobiDB-lite"/>
    </source>
</evidence>
<dbReference type="Gene3D" id="3.10.20.230">
    <property type="entry name" value="Doublecortin domain"/>
    <property type="match status" value="1"/>
</dbReference>
<feature type="domain" description="Protein kinase" evidence="12">
    <location>
        <begin position="340"/>
        <end position="597"/>
    </location>
</feature>
<feature type="compositionally biased region" description="Low complexity" evidence="11">
    <location>
        <begin position="276"/>
        <end position="285"/>
    </location>
</feature>
<dbReference type="PROSITE" id="PS00107">
    <property type="entry name" value="PROTEIN_KINASE_ATP"/>
    <property type="match status" value="1"/>
</dbReference>
<dbReference type="InterPro" id="IPR011009">
    <property type="entry name" value="Kinase-like_dom_sf"/>
</dbReference>
<keyword evidence="6" id="KW-0418">Kinase</keyword>
<dbReference type="InterPro" id="IPR017441">
    <property type="entry name" value="Protein_kinase_ATP_BS"/>
</dbReference>
<organism evidence="15 16">
    <name type="scientific">Helobdella robusta</name>
    <name type="common">Californian leech</name>
    <dbReference type="NCBI Taxonomy" id="6412"/>
    <lineage>
        <taxon>Eukaryota</taxon>
        <taxon>Metazoa</taxon>
        <taxon>Spiralia</taxon>
        <taxon>Lophotrochozoa</taxon>
        <taxon>Annelida</taxon>
        <taxon>Clitellata</taxon>
        <taxon>Hirudinea</taxon>
        <taxon>Rhynchobdellida</taxon>
        <taxon>Glossiphoniidae</taxon>
        <taxon>Helobdella</taxon>
    </lineage>
</organism>
<dbReference type="Proteomes" id="UP000015101">
    <property type="component" value="Unassembled WGS sequence"/>
</dbReference>
<evidence type="ECO:0000256" key="9">
    <source>
        <dbReference type="ARBA" id="ARBA00048679"/>
    </source>
</evidence>
<dbReference type="EMBL" id="KB097612">
    <property type="protein sequence ID" value="ESN93458.1"/>
    <property type="molecule type" value="Genomic_DNA"/>
</dbReference>
<feature type="domain" description="Doublecortin" evidence="13">
    <location>
        <begin position="16"/>
        <end position="102"/>
    </location>
</feature>
<name>T1EHS7_HELRO</name>
<feature type="region of interest" description="Disordered" evidence="11">
    <location>
        <begin position="265"/>
        <end position="285"/>
    </location>
</feature>
<dbReference type="CTD" id="20196127"/>
<dbReference type="FunCoup" id="T1EHS7">
    <property type="interactions" value="911"/>
</dbReference>
<dbReference type="SMART" id="SM00220">
    <property type="entry name" value="S_TKc"/>
    <property type="match status" value="1"/>
</dbReference>
<keyword evidence="7 10" id="KW-0067">ATP-binding</keyword>
<dbReference type="EnsemblMetazoa" id="HelroT129899">
    <property type="protein sequence ID" value="HelroP129899"/>
    <property type="gene ID" value="HelroG129899"/>
</dbReference>
<dbReference type="AlphaFoldDB" id="T1EHS7"/>
<dbReference type="HOGENOM" id="CLU_000288_94_1_1"/>
<dbReference type="STRING" id="6412.T1EHS7"/>
<evidence type="ECO:0000256" key="10">
    <source>
        <dbReference type="PROSITE-ProRule" id="PRU10141"/>
    </source>
</evidence>
<evidence type="ECO:0000259" key="12">
    <source>
        <dbReference type="PROSITE" id="PS50011"/>
    </source>
</evidence>
<keyword evidence="16" id="KW-1185">Reference proteome</keyword>
<dbReference type="PROSITE" id="PS50309">
    <property type="entry name" value="DC"/>
    <property type="match status" value="1"/>
</dbReference>
<dbReference type="GO" id="GO:0005524">
    <property type="term" value="F:ATP binding"/>
    <property type="evidence" value="ECO:0007669"/>
    <property type="project" value="UniProtKB-UniRule"/>
</dbReference>
<dbReference type="SUPFAM" id="SSF56112">
    <property type="entry name" value="Protein kinase-like (PK-like)"/>
    <property type="match status" value="1"/>
</dbReference>
<reference evidence="16" key="1">
    <citation type="submission" date="2012-12" db="EMBL/GenBank/DDBJ databases">
        <authorList>
            <person name="Hellsten U."/>
            <person name="Grimwood J."/>
            <person name="Chapman J.A."/>
            <person name="Shapiro H."/>
            <person name="Aerts A."/>
            <person name="Otillar R.P."/>
            <person name="Terry A.Y."/>
            <person name="Boore J.L."/>
            <person name="Simakov O."/>
            <person name="Marletaz F."/>
            <person name="Cho S.-J."/>
            <person name="Edsinger-Gonzales E."/>
            <person name="Havlak P."/>
            <person name="Kuo D.-H."/>
            <person name="Larsson T."/>
            <person name="Lv J."/>
            <person name="Arendt D."/>
            <person name="Savage R."/>
            <person name="Osoegawa K."/>
            <person name="de Jong P."/>
            <person name="Lindberg D.R."/>
            <person name="Seaver E.C."/>
            <person name="Weisblat D.A."/>
            <person name="Putnam N.H."/>
            <person name="Grigoriev I.V."/>
            <person name="Rokhsar D.S."/>
        </authorList>
    </citation>
    <scope>NUCLEOTIDE SEQUENCE</scope>
</reference>
<feature type="compositionally biased region" description="Basic and acidic residues" evidence="11">
    <location>
        <begin position="143"/>
        <end position="155"/>
    </location>
</feature>
<evidence type="ECO:0000259" key="13">
    <source>
        <dbReference type="PROSITE" id="PS50309"/>
    </source>
</evidence>
<feature type="compositionally biased region" description="Polar residues" evidence="11">
    <location>
        <begin position="127"/>
        <end position="142"/>
    </location>
</feature>
<dbReference type="EMBL" id="AMQM01007428">
    <property type="status" value="NOT_ANNOTATED_CDS"/>
    <property type="molecule type" value="Genomic_DNA"/>
</dbReference>
<dbReference type="GO" id="GO:0035556">
    <property type="term" value="P:intracellular signal transduction"/>
    <property type="evidence" value="ECO:0007669"/>
    <property type="project" value="InterPro"/>
</dbReference>
<evidence type="ECO:0000256" key="5">
    <source>
        <dbReference type="ARBA" id="ARBA00022741"/>
    </source>
</evidence>
<dbReference type="InterPro" id="IPR000719">
    <property type="entry name" value="Prot_kinase_dom"/>
</dbReference>
<dbReference type="SUPFAM" id="SSF89837">
    <property type="entry name" value="Doublecortin (DC)"/>
    <property type="match status" value="1"/>
</dbReference>
<reference evidence="14 16" key="2">
    <citation type="journal article" date="2013" name="Nature">
        <title>Insights into bilaterian evolution from three spiralian genomes.</title>
        <authorList>
            <person name="Simakov O."/>
            <person name="Marletaz F."/>
            <person name="Cho S.J."/>
            <person name="Edsinger-Gonzales E."/>
            <person name="Havlak P."/>
            <person name="Hellsten U."/>
            <person name="Kuo D.H."/>
            <person name="Larsson T."/>
            <person name="Lv J."/>
            <person name="Arendt D."/>
            <person name="Savage R."/>
            <person name="Osoegawa K."/>
            <person name="de Jong P."/>
            <person name="Grimwood J."/>
            <person name="Chapman J.A."/>
            <person name="Shapiro H."/>
            <person name="Aerts A."/>
            <person name="Otillar R.P."/>
            <person name="Terry A.Y."/>
            <person name="Boore J.L."/>
            <person name="Grigoriev I.V."/>
            <person name="Lindberg D.R."/>
            <person name="Seaver E.C."/>
            <person name="Weisblat D.A."/>
            <person name="Putnam N.H."/>
            <person name="Rokhsar D.S."/>
        </authorList>
    </citation>
    <scope>NUCLEOTIDE SEQUENCE</scope>
</reference>
<dbReference type="GeneID" id="20196127"/>
<evidence type="ECO:0000256" key="1">
    <source>
        <dbReference type="ARBA" id="ARBA00005354"/>
    </source>
</evidence>
<evidence type="ECO:0000313" key="14">
    <source>
        <dbReference type="EMBL" id="ESN93458.1"/>
    </source>
</evidence>
<reference evidence="15" key="3">
    <citation type="submission" date="2015-06" db="UniProtKB">
        <authorList>
            <consortium name="EnsemblMetazoa"/>
        </authorList>
    </citation>
    <scope>IDENTIFICATION</scope>
</reference>
<dbReference type="InterPro" id="IPR036572">
    <property type="entry name" value="Doublecortin_dom_sf"/>
</dbReference>
<proteinExistence type="inferred from homology"/>
<dbReference type="KEGG" id="hro:HELRODRAFT_129899"/>
<dbReference type="Pfam" id="PF00069">
    <property type="entry name" value="Pkinase"/>
    <property type="match status" value="1"/>
</dbReference>
<evidence type="ECO:0000256" key="3">
    <source>
        <dbReference type="ARBA" id="ARBA00022527"/>
    </source>
</evidence>
<dbReference type="Pfam" id="PF03607">
    <property type="entry name" value="DCX"/>
    <property type="match status" value="1"/>
</dbReference>
<feature type="region of interest" description="Disordered" evidence="11">
    <location>
        <begin position="118"/>
        <end position="155"/>
    </location>
</feature>
<feature type="binding site" evidence="10">
    <location>
        <position position="369"/>
    </location>
    <ligand>
        <name>ATP</name>
        <dbReference type="ChEBI" id="CHEBI:30616"/>
    </ligand>
</feature>
<dbReference type="InterPro" id="IPR008271">
    <property type="entry name" value="Ser/Thr_kinase_AS"/>
</dbReference>
<gene>
    <name evidence="15" type="primary">20196127</name>
    <name evidence="14" type="ORF">HELRODRAFT_129899</name>
</gene>
<sequence length="597" mass="67468">YRTVSLEDRCSFKKPKKLFLYCNGDQYSKVKPVHINPHKYRDFNDLLTDLTNKLPSNSKLTYGVRQIFTPVTGRKIINLTQLNDGRNIVCAGFESFKPINYGEDITTAWSNEVKTKDNDKTVHHQTDQQQQNKSFMQKTSSQTDREHSKPKDVKSGKLLIKNKMSHKIKRLEELDNRAANYNNLVGVNDYGGMGKMFGNGKKMVSLTAYKKELAEVHVKDERPVELVIESNLKTVTKINLPASNKTATISKPSTASQSVLTPASQLLTLPPPPPLTTTTATAPTGTLLKTNSKKLKKSSPIRTSNVDSANMRRQQYTTMAVHKSKQQRQISAVKRIREKYEFLEILGDGNFAVVRRARKLGHNLELAVKVIDKSKLKGKEDMLENEICLMKLCDHANIVKLFEEFETFSEIYLVMELVKGGDLFDLISLHTKFDEWTSSLMVCDLTSALYYLHSRSIVHRDMKPENILVHNRSNGSICLKLADFGLAMVVDGPLLIVCGTPTYVAPEILLEQGYGLPIDMWALGVITYILLCGFPPFRSPDRNQSELFEAIKLGVYEFLSPYWDDVSAEPRSLIEKLLVVDPAVRYSAIDVLCHPFI</sequence>
<dbReference type="eggNOG" id="KOG0032">
    <property type="taxonomic scope" value="Eukaryota"/>
</dbReference>
<dbReference type="GO" id="GO:0005634">
    <property type="term" value="C:nucleus"/>
    <property type="evidence" value="ECO:0000318"/>
    <property type="project" value="GO_Central"/>
</dbReference>
<evidence type="ECO:0000256" key="2">
    <source>
        <dbReference type="ARBA" id="ARBA00012513"/>
    </source>
</evidence>
<accession>T1EHS7</accession>
<evidence type="ECO:0000256" key="7">
    <source>
        <dbReference type="ARBA" id="ARBA00022840"/>
    </source>
</evidence>
<dbReference type="InParanoid" id="T1EHS7"/>
<evidence type="ECO:0000256" key="6">
    <source>
        <dbReference type="ARBA" id="ARBA00022777"/>
    </source>
</evidence>
<comment type="catalytic activity">
    <reaction evidence="8">
        <text>L-threonyl-[protein] + ATP = O-phospho-L-threonyl-[protein] + ADP + H(+)</text>
        <dbReference type="Rhea" id="RHEA:46608"/>
        <dbReference type="Rhea" id="RHEA-COMP:11060"/>
        <dbReference type="Rhea" id="RHEA-COMP:11605"/>
        <dbReference type="ChEBI" id="CHEBI:15378"/>
        <dbReference type="ChEBI" id="CHEBI:30013"/>
        <dbReference type="ChEBI" id="CHEBI:30616"/>
        <dbReference type="ChEBI" id="CHEBI:61977"/>
        <dbReference type="ChEBI" id="CHEBI:456216"/>
        <dbReference type="EC" id="2.7.11.1"/>
    </reaction>
</comment>
<comment type="catalytic activity">
    <reaction evidence="9">
        <text>L-seryl-[protein] + ATP = O-phospho-L-seryl-[protein] + ADP + H(+)</text>
        <dbReference type="Rhea" id="RHEA:17989"/>
        <dbReference type="Rhea" id="RHEA-COMP:9863"/>
        <dbReference type="Rhea" id="RHEA-COMP:11604"/>
        <dbReference type="ChEBI" id="CHEBI:15378"/>
        <dbReference type="ChEBI" id="CHEBI:29999"/>
        <dbReference type="ChEBI" id="CHEBI:30616"/>
        <dbReference type="ChEBI" id="CHEBI:83421"/>
        <dbReference type="ChEBI" id="CHEBI:456216"/>
        <dbReference type="EC" id="2.7.11.1"/>
    </reaction>
</comment>
<evidence type="ECO:0000313" key="15">
    <source>
        <dbReference type="EnsemblMetazoa" id="HelroP129899"/>
    </source>
</evidence>
<dbReference type="GO" id="GO:0004674">
    <property type="term" value="F:protein serine/threonine kinase activity"/>
    <property type="evidence" value="ECO:0000318"/>
    <property type="project" value="GO_Central"/>
</dbReference>
<keyword evidence="4" id="KW-0808">Transferase</keyword>
<dbReference type="SMART" id="SM00537">
    <property type="entry name" value="DCX"/>
    <property type="match status" value="1"/>
</dbReference>
<dbReference type="EC" id="2.7.11.1" evidence="2"/>
<dbReference type="InterPro" id="IPR003533">
    <property type="entry name" value="Doublecortin_dom"/>
</dbReference>
<dbReference type="FunFam" id="3.30.200.20:FF:000315">
    <property type="entry name" value="Calcium-dependent protein kinase 3"/>
    <property type="match status" value="1"/>
</dbReference>
<evidence type="ECO:0000256" key="8">
    <source>
        <dbReference type="ARBA" id="ARBA00047899"/>
    </source>
</evidence>
<dbReference type="Gene3D" id="1.10.510.10">
    <property type="entry name" value="Transferase(Phosphotransferase) domain 1"/>
    <property type="match status" value="1"/>
</dbReference>
<evidence type="ECO:0000256" key="4">
    <source>
        <dbReference type="ARBA" id="ARBA00022679"/>
    </source>
</evidence>
<dbReference type="PROSITE" id="PS00108">
    <property type="entry name" value="PROTEIN_KINASE_ST"/>
    <property type="match status" value="1"/>
</dbReference>